<protein>
    <submittedName>
        <fullName evidence="10">ArnT family glycosyltransferase</fullName>
        <ecNumber evidence="10">2.4.-.-</ecNumber>
    </submittedName>
</protein>
<comment type="caution">
    <text evidence="10">The sequence shown here is derived from an EMBL/GenBank/DDBJ whole genome shotgun (WGS) entry which is preliminary data.</text>
</comment>
<feature type="transmembrane region" description="Helical" evidence="8">
    <location>
        <begin position="322"/>
        <end position="343"/>
    </location>
</feature>
<evidence type="ECO:0000313" key="10">
    <source>
        <dbReference type="EMBL" id="MFC1849552.1"/>
    </source>
</evidence>
<dbReference type="GO" id="GO:0016757">
    <property type="term" value="F:glycosyltransferase activity"/>
    <property type="evidence" value="ECO:0007669"/>
    <property type="project" value="UniProtKB-KW"/>
</dbReference>
<feature type="transmembrane region" description="Helical" evidence="8">
    <location>
        <begin position="287"/>
        <end position="310"/>
    </location>
</feature>
<evidence type="ECO:0000256" key="4">
    <source>
        <dbReference type="ARBA" id="ARBA00022679"/>
    </source>
</evidence>
<comment type="subcellular location">
    <subcellularLocation>
        <location evidence="1">Cell membrane</location>
        <topology evidence="1">Multi-pass membrane protein</topology>
    </subcellularLocation>
</comment>
<sequence>MSKVSPHLEAHILKYVPGLMLGAILVIGATLRFKHIWNNQFSYDEGILGNVALNWLQTGLPTRNFPGQVLFYDHPPLWWLAKALSFSLFGLNKFSLRLPALSCGILLVLVVYLLVRELLFRQDRKGYFGALTAALLVAMNQVFIHLARTSHVEVGVQLAGMLSLYFMFVAFRKRSAWFHCLAGFTTFITFSIKYSGFFFVILVLITMLGQMFVERKVKPGVFWLIGFGGAALVMSVGLFWLYSEQYFTTFLKVSLFLPIVHVLSPEAVSAAWRITDLQEYLDRLYGWYHPIPLLFLLSLLIVIAEIFWRIKQRTLTWHWPDVQIIFCGLPLVWILFLTVYSAASRSIPYSSLAVPLFTVFIGFQIQRIATLLQKKVNTPAIKRENSVMPRTRFYLKCYGPGVLLMLFLWFLHSSYQFAESMYEKEKAKNYTPTDPAEVVGHFLTSRFPLENTFVSSTHGPQIALISGWRYDLAYDVRELKQFQDKLKLARIYVQYGTLKYLKKPQEVEQYLTSEYTAGLIYKHIYYYYRE</sequence>
<feature type="transmembrane region" description="Helical" evidence="8">
    <location>
        <begin position="127"/>
        <end position="148"/>
    </location>
</feature>
<evidence type="ECO:0000256" key="7">
    <source>
        <dbReference type="ARBA" id="ARBA00023136"/>
    </source>
</evidence>
<dbReference type="InterPro" id="IPR050297">
    <property type="entry name" value="LipidA_mod_glycosyltrf_83"/>
</dbReference>
<keyword evidence="6 8" id="KW-1133">Transmembrane helix</keyword>
<dbReference type="Proteomes" id="UP001594351">
    <property type="component" value="Unassembled WGS sequence"/>
</dbReference>
<dbReference type="Pfam" id="PF13231">
    <property type="entry name" value="PMT_2"/>
    <property type="match status" value="1"/>
</dbReference>
<keyword evidence="2" id="KW-1003">Cell membrane</keyword>
<keyword evidence="3 10" id="KW-0328">Glycosyltransferase</keyword>
<keyword evidence="11" id="KW-1185">Reference proteome</keyword>
<feature type="domain" description="Glycosyltransferase RgtA/B/C/D-like" evidence="9">
    <location>
        <begin position="73"/>
        <end position="240"/>
    </location>
</feature>
<dbReference type="PANTHER" id="PTHR33908">
    <property type="entry name" value="MANNOSYLTRANSFERASE YKCB-RELATED"/>
    <property type="match status" value="1"/>
</dbReference>
<organism evidence="10 11">
    <name type="scientific">candidate division CSSED10-310 bacterium</name>
    <dbReference type="NCBI Taxonomy" id="2855610"/>
    <lineage>
        <taxon>Bacteria</taxon>
        <taxon>Bacteria division CSSED10-310</taxon>
    </lineage>
</organism>
<evidence type="ECO:0000256" key="5">
    <source>
        <dbReference type="ARBA" id="ARBA00022692"/>
    </source>
</evidence>
<evidence type="ECO:0000256" key="8">
    <source>
        <dbReference type="SAM" id="Phobius"/>
    </source>
</evidence>
<feature type="transmembrane region" description="Helical" evidence="8">
    <location>
        <begin position="349"/>
        <end position="372"/>
    </location>
</feature>
<evidence type="ECO:0000313" key="11">
    <source>
        <dbReference type="Proteomes" id="UP001594351"/>
    </source>
</evidence>
<dbReference type="EMBL" id="JBHPBY010000045">
    <property type="protein sequence ID" value="MFC1849552.1"/>
    <property type="molecule type" value="Genomic_DNA"/>
</dbReference>
<proteinExistence type="predicted"/>
<dbReference type="PANTHER" id="PTHR33908:SF11">
    <property type="entry name" value="MEMBRANE PROTEIN"/>
    <property type="match status" value="1"/>
</dbReference>
<evidence type="ECO:0000259" key="9">
    <source>
        <dbReference type="Pfam" id="PF13231"/>
    </source>
</evidence>
<evidence type="ECO:0000256" key="1">
    <source>
        <dbReference type="ARBA" id="ARBA00004651"/>
    </source>
</evidence>
<keyword evidence="7 8" id="KW-0472">Membrane</keyword>
<dbReference type="InterPro" id="IPR038731">
    <property type="entry name" value="RgtA/B/C-like"/>
</dbReference>
<evidence type="ECO:0000256" key="6">
    <source>
        <dbReference type="ARBA" id="ARBA00022989"/>
    </source>
</evidence>
<feature type="transmembrane region" description="Helical" evidence="8">
    <location>
        <begin position="183"/>
        <end position="209"/>
    </location>
</feature>
<feature type="transmembrane region" description="Helical" evidence="8">
    <location>
        <begin position="393"/>
        <end position="411"/>
    </location>
</feature>
<reference evidence="10 11" key="1">
    <citation type="submission" date="2024-09" db="EMBL/GenBank/DDBJ databases">
        <title>Laminarin stimulates single cell rates of sulfate reduction while oxygen inhibits transcriptomic activity in coastal marine sediment.</title>
        <authorList>
            <person name="Lindsay M."/>
            <person name="Orcutt B."/>
            <person name="Emerson D."/>
            <person name="Stepanauskas R."/>
            <person name="D'Angelo T."/>
        </authorList>
    </citation>
    <scope>NUCLEOTIDE SEQUENCE [LARGE SCALE GENOMIC DNA]</scope>
    <source>
        <strain evidence="10">SAG AM-311-K15</strain>
    </source>
</reference>
<gene>
    <name evidence="10" type="ORF">ACFL27_05010</name>
</gene>
<keyword evidence="5 8" id="KW-0812">Transmembrane</keyword>
<feature type="transmembrane region" description="Helical" evidence="8">
    <location>
        <begin position="12"/>
        <end position="33"/>
    </location>
</feature>
<feature type="transmembrane region" description="Helical" evidence="8">
    <location>
        <begin position="221"/>
        <end position="243"/>
    </location>
</feature>
<evidence type="ECO:0000256" key="3">
    <source>
        <dbReference type="ARBA" id="ARBA00022676"/>
    </source>
</evidence>
<feature type="transmembrane region" description="Helical" evidence="8">
    <location>
        <begin position="154"/>
        <end position="171"/>
    </location>
</feature>
<feature type="transmembrane region" description="Helical" evidence="8">
    <location>
        <begin position="255"/>
        <end position="275"/>
    </location>
</feature>
<accession>A0ABV6YTL6</accession>
<dbReference type="EC" id="2.4.-.-" evidence="10"/>
<feature type="transmembrane region" description="Helical" evidence="8">
    <location>
        <begin position="94"/>
        <end position="115"/>
    </location>
</feature>
<keyword evidence="4 10" id="KW-0808">Transferase</keyword>
<evidence type="ECO:0000256" key="2">
    <source>
        <dbReference type="ARBA" id="ARBA00022475"/>
    </source>
</evidence>
<name>A0ABV6YTL6_UNCC1</name>